<accession>A0A1M6PZN6</accession>
<dbReference type="STRING" id="564117.SAMN05216369_0607"/>
<dbReference type="Pfam" id="PF09722">
    <property type="entry name" value="Xre_MbcA_ParS_C"/>
    <property type="match status" value="1"/>
</dbReference>
<name>A0A1M6PZN6_9GAMM</name>
<reference evidence="3" key="1">
    <citation type="submission" date="2016-11" db="EMBL/GenBank/DDBJ databases">
        <authorList>
            <person name="Varghese N."/>
            <person name="Submissions S."/>
        </authorList>
    </citation>
    <scope>NUCLEOTIDE SEQUENCE [LARGE SCALE GENOMIC DNA]</scope>
    <source>
        <strain evidence="3">CGMCC 1.10835</strain>
    </source>
</reference>
<evidence type="ECO:0000313" key="2">
    <source>
        <dbReference type="EMBL" id="SHK13403.1"/>
    </source>
</evidence>
<evidence type="ECO:0000313" key="3">
    <source>
        <dbReference type="Proteomes" id="UP000184497"/>
    </source>
</evidence>
<gene>
    <name evidence="2" type="ORF">SAMN05216369_0607</name>
</gene>
<proteinExistence type="predicted"/>
<feature type="domain" description="Antitoxin Xre/MbcA/ParS-like toxin-binding" evidence="1">
    <location>
        <begin position="19"/>
        <end position="68"/>
    </location>
</feature>
<organism evidence="2 3">
    <name type="scientific">Marinobacter antarcticus</name>
    <dbReference type="NCBI Taxonomy" id="564117"/>
    <lineage>
        <taxon>Bacteria</taxon>
        <taxon>Pseudomonadati</taxon>
        <taxon>Pseudomonadota</taxon>
        <taxon>Gammaproteobacteria</taxon>
        <taxon>Pseudomonadales</taxon>
        <taxon>Marinobacteraceae</taxon>
        <taxon>Marinobacter</taxon>
    </lineage>
</organism>
<dbReference type="InterPro" id="IPR024467">
    <property type="entry name" value="Xre/MbcA/ParS-like_toxin-bd"/>
</dbReference>
<dbReference type="RefSeq" id="WP_072795406.1">
    <property type="nucleotide sequence ID" value="NZ_FRAQ01000001.1"/>
</dbReference>
<dbReference type="EMBL" id="FRAQ01000001">
    <property type="protein sequence ID" value="SHK13403.1"/>
    <property type="molecule type" value="Genomic_DNA"/>
</dbReference>
<sequence>MSQNNIDLNTLRTKAIAEAVALFEGDQKAAEQWLSTPIRGLSRKKPNDLLETMEGIQQVRDIIGRLEHEAFT</sequence>
<dbReference type="AlphaFoldDB" id="A0A1M6PZN6"/>
<dbReference type="Proteomes" id="UP000184497">
    <property type="component" value="Unassembled WGS sequence"/>
</dbReference>
<protein>
    <submittedName>
        <fullName evidence="2">Putative toxin-antitoxin system antitoxin component, TIGR02293 family</fullName>
    </submittedName>
</protein>
<keyword evidence="3" id="KW-1185">Reference proteome</keyword>
<dbReference type="OrthoDB" id="8595277at2"/>
<evidence type="ECO:0000259" key="1">
    <source>
        <dbReference type="Pfam" id="PF09722"/>
    </source>
</evidence>